<dbReference type="PANTHER" id="PTHR19328">
    <property type="entry name" value="HEDGEHOG-INTERACTING PROTEIN"/>
    <property type="match status" value="1"/>
</dbReference>
<dbReference type="SUPFAM" id="SSF49899">
    <property type="entry name" value="Concanavalin A-like lectins/glucanases"/>
    <property type="match status" value="1"/>
</dbReference>
<dbReference type="InterPro" id="IPR011042">
    <property type="entry name" value="6-blade_b-propeller_TolB-like"/>
</dbReference>
<reference evidence="2 3" key="1">
    <citation type="submission" date="2021-06" db="EMBL/GenBank/DDBJ databases">
        <title>Complete genome of Haloferula helveola possessing various polysaccharide degrading enzymes.</title>
        <authorList>
            <person name="Takami H."/>
            <person name="Huang C."/>
            <person name="Hamasaki K."/>
        </authorList>
    </citation>
    <scope>NUCLEOTIDE SEQUENCE [LARGE SCALE GENOMIC DNA]</scope>
    <source>
        <strain evidence="2 3">CN-1</strain>
    </source>
</reference>
<name>A0ABN6H565_9BACT</name>
<protein>
    <recommendedName>
        <fullName evidence="1">Glucose/Sorbosone dehydrogenase domain-containing protein</fullName>
    </recommendedName>
</protein>
<dbReference type="Proteomes" id="UP001374893">
    <property type="component" value="Chromosome"/>
</dbReference>
<evidence type="ECO:0000313" key="2">
    <source>
        <dbReference type="EMBL" id="BCX48776.1"/>
    </source>
</evidence>
<dbReference type="EMBL" id="AP024702">
    <property type="protein sequence ID" value="BCX48776.1"/>
    <property type="molecule type" value="Genomic_DNA"/>
</dbReference>
<accession>A0ABN6H565</accession>
<proteinExistence type="predicted"/>
<evidence type="ECO:0000313" key="3">
    <source>
        <dbReference type="Proteomes" id="UP001374893"/>
    </source>
</evidence>
<dbReference type="PANTHER" id="PTHR19328:SF13">
    <property type="entry name" value="HIPL1 PROTEIN"/>
    <property type="match status" value="1"/>
</dbReference>
<sequence length="1666" mass="175836">MITLLKPIRSDGYFSNRSGRVRLTHWLVCLLMPAAVAVAVSPVQPVAPYLDGAFPAVAPGSSTGFTTVNAFPNLQFIGPLWGTPYPGTDELVVVGKAGHVWRFENRPDVMPSEVTVMLNLSKYGTGVDLPADVLPDADHQPAVVGPGSVANAPDMAFHQLIFHPDFGVPGAAAEHQVFACYSHLPSLPGADDAHTYFRVSRFTVVDDPVEGPVLDPDSELILIDQFDANRNHQGGAMFFGDDGFLYITTGDGGYGNGYETAANTPSQRIDGALMGGILRIDVDMRGGSISHPIRRHPDDLALDPSVRPPAGWPASFSGNYYIPSDNPWVDPSPSSDVLEEFWAIGLRSPHTMQRDPATGQIWIGEVGGSAEEIHLAHAGDNFQWRYTNGGGTPKPNPLIGVDAPAILTIPRSVGTCVIGGFVYRGSEFPTLVGKLLYGDHVRGTVSSLGYTPGEAPDVDFLCNFSRIGLKAGLGNFCQGPNGEVFMPDLGGFDDATDIEDNDGTIQRLAATAVTPDPPGLLSATGAFSDLATLTPHTAFLPYEPRSQLWSDRAVKQRWIALPNDGTHNSTAEQIVFSEDDPWTFPPGTVLMKHFELPVDDGNPLVTVRLETRFIVCTEGGGKYGVTYRWLPDQSDAVLLNASETGNFTVAEEGGGTRIETWTYPGRSDCFQCHNEASGQALGLVTHALNHPFPYPDQPSPVNQLRMFSERGMLDRTLTAEEIEGFIRSASLDETDVPVAHRARSYLDMNCSHCHQPGAPGDGFDARLSVPLLSQNLINGIPQGYPLLGPDSRYVKPTDVAASLVHFRMDHSLPDTAAMPPLSKNLVDTAAVQAIEGWIQSLDPADYPATPVHLHPVLGGPTTTTGDFVATLVFEDKVLDFNIGDLAVTNGIALRSGGNGDVHRVTIRPTADPVTVQLPADSVTGANVGISNEASNLLSVSFSDSEPPVPAFSGVPLDGIIHGTLALGLDFGKIVTGLSLDDFVVTNGSVDNLLEVNGVFSFDLTPGGIGEVRIDLIADAVIDGLGRGNAAETVILFSPAPSLGPPELAYTTGLDVWLDASDIDGLGNTTLDDGDPVATWLNKGTTSVTNAFAASSGGGGGTNGIFIADGGNGAQDAVQLANTRYQFGTGSAADEWGDSSAVTMYFVVWQAASSGANASLLTDYGNPTAKLRNLRAGGGSVGAYLRDSANQTVVVGHGANDLASEEWAVLFYSFDPATKTATWGELGNTATATNAAFDPTTTFEAFSGGPVTLFGFHDGNNGFDFNGYVSEVLIYDHLLNADQRAEVEGYLAGKASNTEGDADADGIPDAYELANTNPPSSTALDPLLDDDNDGLNNLQEYLGLDAAYQAHGFGQTLANAFDSDGDGYGDGFEAATGSNLNDPGSIPAQPAGVAMRIDFQRLGATGQEIQPGWAVWEIDKFALPKTVNRTSGDVTLTLTAGGAGGYFTSRGGPGDNRDGDITGTSFNEVVEDFIVARDGDGTVLLSFEGLIPGAAYVLSSYHNDPYDYSNNPGFATGDPSITPVVTTGAQVGLPTDGRITNIRPGNRTDSDFFNSVVSFTADGSGHSTVELASTNSFVVLSGLSLTDYGPIAPLRITSIGFNANDEIELVVDGLDLGRSYILKRSANLADGFPFTVLGPWTPATPAELLIDPSPPPGEAFYRVEEAP</sequence>
<dbReference type="Gene3D" id="2.60.120.200">
    <property type="match status" value="1"/>
</dbReference>
<evidence type="ECO:0000259" key="1">
    <source>
        <dbReference type="Pfam" id="PF07995"/>
    </source>
</evidence>
<dbReference type="InterPro" id="IPR013320">
    <property type="entry name" value="ConA-like_dom_sf"/>
</dbReference>
<feature type="domain" description="Glucose/Sorbosone dehydrogenase" evidence="1">
    <location>
        <begin position="322"/>
        <end position="438"/>
    </location>
</feature>
<dbReference type="InterPro" id="IPR012938">
    <property type="entry name" value="Glc/Sorbosone_DH"/>
</dbReference>
<organism evidence="2 3">
    <name type="scientific">Haloferula helveola</name>
    <dbReference type="NCBI Taxonomy" id="490095"/>
    <lineage>
        <taxon>Bacteria</taxon>
        <taxon>Pseudomonadati</taxon>
        <taxon>Verrucomicrobiota</taxon>
        <taxon>Verrucomicrobiia</taxon>
        <taxon>Verrucomicrobiales</taxon>
        <taxon>Verrucomicrobiaceae</taxon>
        <taxon>Haloferula</taxon>
    </lineage>
</organism>
<dbReference type="Gene3D" id="2.120.10.30">
    <property type="entry name" value="TolB, C-terminal domain"/>
    <property type="match status" value="1"/>
</dbReference>
<dbReference type="Pfam" id="PF07995">
    <property type="entry name" value="GSDH"/>
    <property type="match status" value="1"/>
</dbReference>
<keyword evidence="3" id="KW-1185">Reference proteome</keyword>
<dbReference type="InterPro" id="IPR011041">
    <property type="entry name" value="Quinoprot_gluc/sorb_DH_b-prop"/>
</dbReference>
<gene>
    <name evidence="2" type="ORF">HAHE_26840</name>
</gene>
<dbReference type="SUPFAM" id="SSF50952">
    <property type="entry name" value="Soluble quinoprotein glucose dehydrogenase"/>
    <property type="match status" value="1"/>
</dbReference>